<evidence type="ECO:0000256" key="5">
    <source>
        <dbReference type="SAM" id="SignalP"/>
    </source>
</evidence>
<comment type="similarity">
    <text evidence="2 4">Belongs to the bacterial solute-binding protein 3 family.</text>
</comment>
<proteinExistence type="inferred from homology"/>
<keyword evidence="3 5" id="KW-0732">Signal</keyword>
<dbReference type="PROSITE" id="PS01039">
    <property type="entry name" value="SBP_BACTERIAL_3"/>
    <property type="match status" value="1"/>
</dbReference>
<evidence type="ECO:0000313" key="8">
    <source>
        <dbReference type="Proteomes" id="UP000229044"/>
    </source>
</evidence>
<dbReference type="EMBL" id="NTFI01000003">
    <property type="protein sequence ID" value="PHQ25442.1"/>
    <property type="molecule type" value="Genomic_DNA"/>
</dbReference>
<dbReference type="PANTHER" id="PTHR35936">
    <property type="entry name" value="MEMBRANE-BOUND LYTIC MUREIN TRANSGLYCOSYLASE F"/>
    <property type="match status" value="1"/>
</dbReference>
<keyword evidence="8" id="KW-1185">Reference proteome</keyword>
<evidence type="ECO:0000256" key="1">
    <source>
        <dbReference type="ARBA" id="ARBA00004196"/>
    </source>
</evidence>
<feature type="domain" description="Solute-binding protein family 3/N-terminal" evidence="6">
    <location>
        <begin position="45"/>
        <end position="298"/>
    </location>
</feature>
<dbReference type="GO" id="GO:0030313">
    <property type="term" value="C:cell envelope"/>
    <property type="evidence" value="ECO:0007669"/>
    <property type="project" value="UniProtKB-SubCell"/>
</dbReference>
<dbReference type="RefSeq" id="WP_099618748.1">
    <property type="nucleotide sequence ID" value="NZ_KZ319340.1"/>
</dbReference>
<dbReference type="InterPro" id="IPR018313">
    <property type="entry name" value="SBP_3_CS"/>
</dbReference>
<dbReference type="PANTHER" id="PTHR35936:SF17">
    <property type="entry name" value="ARGININE-BINDING EXTRACELLULAR PROTEIN ARTP"/>
    <property type="match status" value="1"/>
</dbReference>
<evidence type="ECO:0000256" key="4">
    <source>
        <dbReference type="RuleBase" id="RU003744"/>
    </source>
</evidence>
<evidence type="ECO:0000259" key="6">
    <source>
        <dbReference type="SMART" id="SM00062"/>
    </source>
</evidence>
<protein>
    <submittedName>
        <fullName evidence="7">Amino acid ABC transporter substrate-binding protein</fullName>
    </submittedName>
</protein>
<evidence type="ECO:0000256" key="2">
    <source>
        <dbReference type="ARBA" id="ARBA00010333"/>
    </source>
</evidence>
<accession>A0A2G1VFI4</accession>
<dbReference type="Pfam" id="PF00497">
    <property type="entry name" value="SBP_bac_3"/>
    <property type="match status" value="1"/>
</dbReference>
<organism evidence="7 8">
    <name type="scientific">Marinobacter guineae</name>
    <dbReference type="NCBI Taxonomy" id="432303"/>
    <lineage>
        <taxon>Bacteria</taxon>
        <taxon>Pseudomonadati</taxon>
        <taxon>Pseudomonadota</taxon>
        <taxon>Gammaproteobacteria</taxon>
        <taxon>Pseudomonadales</taxon>
        <taxon>Marinobacteraceae</taxon>
        <taxon>Marinobacter</taxon>
    </lineage>
</organism>
<dbReference type="SUPFAM" id="SSF53850">
    <property type="entry name" value="Periplasmic binding protein-like II"/>
    <property type="match status" value="1"/>
</dbReference>
<evidence type="ECO:0000256" key="3">
    <source>
        <dbReference type="ARBA" id="ARBA00022729"/>
    </source>
</evidence>
<feature type="chain" id="PRO_5013592081" evidence="5">
    <location>
        <begin position="20"/>
        <end position="318"/>
    </location>
</feature>
<evidence type="ECO:0000313" key="7">
    <source>
        <dbReference type="EMBL" id="PHQ25442.1"/>
    </source>
</evidence>
<dbReference type="Gene3D" id="3.40.190.10">
    <property type="entry name" value="Periplasmic binding protein-like II"/>
    <property type="match status" value="3"/>
</dbReference>
<name>A0A2G1VFI4_9GAMM</name>
<dbReference type="AlphaFoldDB" id="A0A2G1VFI4"/>
<feature type="signal peptide" evidence="5">
    <location>
        <begin position="1"/>
        <end position="19"/>
    </location>
</feature>
<dbReference type="InterPro" id="IPR001638">
    <property type="entry name" value="Solute-binding_3/MltF_N"/>
</dbReference>
<dbReference type="Proteomes" id="UP000229044">
    <property type="component" value="Unassembled WGS sequence"/>
</dbReference>
<comment type="subcellular location">
    <subcellularLocation>
        <location evidence="1">Cell envelope</location>
    </subcellularLocation>
</comment>
<comment type="caution">
    <text evidence="7">The sequence shown here is derived from an EMBL/GenBank/DDBJ whole genome shotgun (WGS) entry which is preliminary data.</text>
</comment>
<gene>
    <name evidence="7" type="ORF">CLH62_14030</name>
</gene>
<dbReference type="OrthoDB" id="6192933at2"/>
<reference evidence="7 8" key="1">
    <citation type="submission" date="2017-09" db="EMBL/GenBank/DDBJ databases">
        <title>The draft genome sequences of Marinobacter guineae M3B.</title>
        <authorList>
            <person name="Cao J."/>
        </authorList>
    </citation>
    <scope>NUCLEOTIDE SEQUENCE [LARGE SCALE GENOMIC DNA]</scope>
    <source>
        <strain evidence="7 8">M3B</strain>
    </source>
</reference>
<dbReference type="SMART" id="SM00062">
    <property type="entry name" value="PBPb"/>
    <property type="match status" value="1"/>
</dbReference>
<sequence length="318" mass="36118">MKTLSRILALLLLAQTVLAQGIDDGDPLLNRPAERTYDIILESGYLKVGVYENFPPYSYEVDGEPRGIDVELGRRIAEEMGVDFIVHWITPDENLGDDLRNNVWKGHYLAKRRLADVMLRVPYDKTYAYMQDSTGEYINEQVVLFGPYQQETWQVAYNPEKLDSVETVAVFQYHPIGVEIDTLPDFYLTSGLGGRMREQVQHYPNVREAFQAMREGEVSAVMGMRAEIDHELAKPGNADFKAASNGFPGIGKQVWDVGMAIKHTHRQLGYALEAIVDKLVKSGELNELFASEELRYSVPDYYREFLDQQAIARAEGEL</sequence>